<dbReference type="Gene3D" id="1.10.630.10">
    <property type="entry name" value="Cytochrome P450"/>
    <property type="match status" value="1"/>
</dbReference>
<dbReference type="InterPro" id="IPR001128">
    <property type="entry name" value="Cyt_P450"/>
</dbReference>
<evidence type="ECO:0000256" key="3">
    <source>
        <dbReference type="ARBA" id="ARBA00022617"/>
    </source>
</evidence>
<evidence type="ECO:0000256" key="2">
    <source>
        <dbReference type="ARBA" id="ARBA00010617"/>
    </source>
</evidence>
<evidence type="ECO:0000256" key="8">
    <source>
        <dbReference type="RuleBase" id="RU000461"/>
    </source>
</evidence>
<evidence type="ECO:0000256" key="1">
    <source>
        <dbReference type="ARBA" id="ARBA00001971"/>
    </source>
</evidence>
<reference evidence="10" key="1">
    <citation type="journal article" date="2019" name="Int. J. Syst. Evol. Microbiol.">
        <title>The Global Catalogue of Microorganisms (GCM) 10K type strain sequencing project: providing services to taxonomists for standard genome sequencing and annotation.</title>
        <authorList>
            <consortium name="The Broad Institute Genomics Platform"/>
            <consortium name="The Broad Institute Genome Sequencing Center for Infectious Disease"/>
            <person name="Wu L."/>
            <person name="Ma J."/>
        </authorList>
    </citation>
    <scope>NUCLEOTIDE SEQUENCE [LARGE SCALE GENOMIC DNA]</scope>
    <source>
        <strain evidence="10">JCM 17782</strain>
    </source>
</reference>
<dbReference type="Pfam" id="PF00067">
    <property type="entry name" value="p450"/>
    <property type="match status" value="1"/>
</dbReference>
<dbReference type="InterPro" id="IPR002397">
    <property type="entry name" value="Cyt_P450_B"/>
</dbReference>
<evidence type="ECO:0000313" key="10">
    <source>
        <dbReference type="Proteomes" id="UP001501417"/>
    </source>
</evidence>
<keyword evidence="4 8" id="KW-0479">Metal-binding</keyword>
<dbReference type="SUPFAM" id="SSF48264">
    <property type="entry name" value="Cytochrome P450"/>
    <property type="match status" value="1"/>
</dbReference>
<dbReference type="Proteomes" id="UP001501417">
    <property type="component" value="Unassembled WGS sequence"/>
</dbReference>
<keyword evidence="3 8" id="KW-0349">Heme</keyword>
<evidence type="ECO:0000256" key="7">
    <source>
        <dbReference type="ARBA" id="ARBA00023033"/>
    </source>
</evidence>
<keyword evidence="7 8" id="KW-0503">Monooxygenase</keyword>
<accession>A0ABP8RIV5</accession>
<gene>
    <name evidence="9" type="ORF">GCM10023161_20030</name>
</gene>
<dbReference type="InterPro" id="IPR036396">
    <property type="entry name" value="Cyt_P450_sf"/>
</dbReference>
<proteinExistence type="inferred from homology"/>
<evidence type="ECO:0000256" key="4">
    <source>
        <dbReference type="ARBA" id="ARBA00022723"/>
    </source>
</evidence>
<dbReference type="PRINTS" id="PR00385">
    <property type="entry name" value="P450"/>
</dbReference>
<name>A0ABP8RIV5_9MYCO</name>
<organism evidence="9 10">
    <name type="scientific">Mycobacterium paraffinicum</name>
    <dbReference type="NCBI Taxonomy" id="53378"/>
    <lineage>
        <taxon>Bacteria</taxon>
        <taxon>Bacillati</taxon>
        <taxon>Actinomycetota</taxon>
        <taxon>Actinomycetes</taxon>
        <taxon>Mycobacteriales</taxon>
        <taxon>Mycobacteriaceae</taxon>
        <taxon>Mycobacterium</taxon>
    </lineage>
</organism>
<evidence type="ECO:0000256" key="6">
    <source>
        <dbReference type="ARBA" id="ARBA00023004"/>
    </source>
</evidence>
<comment type="cofactor">
    <cofactor evidence="1">
        <name>heme</name>
        <dbReference type="ChEBI" id="CHEBI:30413"/>
    </cofactor>
</comment>
<evidence type="ECO:0000313" key="9">
    <source>
        <dbReference type="EMBL" id="GAA4539938.1"/>
    </source>
</evidence>
<evidence type="ECO:0000256" key="5">
    <source>
        <dbReference type="ARBA" id="ARBA00023002"/>
    </source>
</evidence>
<dbReference type="PROSITE" id="PS00086">
    <property type="entry name" value="CYTOCHROME_P450"/>
    <property type="match status" value="1"/>
</dbReference>
<dbReference type="PANTHER" id="PTHR46696:SF4">
    <property type="entry name" value="BIOTIN BIOSYNTHESIS CYTOCHROME P450"/>
    <property type="match status" value="1"/>
</dbReference>
<dbReference type="PANTHER" id="PTHR46696">
    <property type="entry name" value="P450, PUTATIVE (EUROFUNG)-RELATED"/>
    <property type="match status" value="1"/>
</dbReference>
<protein>
    <submittedName>
        <fullName evidence="9">Cytochrome P450</fullName>
    </submittedName>
</protein>
<keyword evidence="6 8" id="KW-0408">Iron</keyword>
<sequence>MSAKAFAEVETTMNVNSAAPSVFEAGLPTFSYDLTATPHDIREDVRAAQSCAPIAIGPLGPEILSYELARDILRDNRFRMPPGITLAAQGVTSGPLYDKLMSSLLCLEGPPHTRLRKLVSRAFTPRATSRLKDTIHEVVNGLIDRVVDAGRCDVVTDIARPYPTPIMCALIGAPQQDWEQFSRWTDEIFKAFNFQPDATFDESAIMRSWSELDAYVDDMVGARRNHLTDDLLSELIRAESDGDRLNLDELRMLVAGFLMAGTDTTRHQLAASVQVLCEHPDQWAKLADQPELAMQAVEESMRHSPAVCIAPRAATEDAEFGGYTFPAGTFVLVNTFAANRDPAIYDDADRFDIAREEAPAILTFGGGAHYCLGANLARRELAEALTILTRRLTAPHRIASAPWKSLLGMTGPTTLEIEFEAERLVTADA</sequence>
<dbReference type="EMBL" id="BAABGF010000030">
    <property type="protein sequence ID" value="GAA4539938.1"/>
    <property type="molecule type" value="Genomic_DNA"/>
</dbReference>
<comment type="caution">
    <text evidence="9">The sequence shown here is derived from an EMBL/GenBank/DDBJ whole genome shotgun (WGS) entry which is preliminary data.</text>
</comment>
<dbReference type="InterPro" id="IPR017972">
    <property type="entry name" value="Cyt_P450_CS"/>
</dbReference>
<dbReference type="PRINTS" id="PR00359">
    <property type="entry name" value="BP450"/>
</dbReference>
<keyword evidence="5 8" id="KW-0560">Oxidoreductase</keyword>
<comment type="similarity">
    <text evidence="2 8">Belongs to the cytochrome P450 family.</text>
</comment>
<keyword evidence="10" id="KW-1185">Reference proteome</keyword>